<dbReference type="Pfam" id="PF11154">
    <property type="entry name" value="DUF2934"/>
    <property type="match status" value="1"/>
</dbReference>
<evidence type="ECO:0000313" key="3">
    <source>
        <dbReference type="Proteomes" id="UP001230207"/>
    </source>
</evidence>
<evidence type="ECO:0000256" key="1">
    <source>
        <dbReference type="SAM" id="MobiDB-lite"/>
    </source>
</evidence>
<dbReference type="Proteomes" id="UP001230207">
    <property type="component" value="Unassembled WGS sequence"/>
</dbReference>
<dbReference type="InterPro" id="IPR021327">
    <property type="entry name" value="DUF2934"/>
</dbReference>
<dbReference type="RefSeq" id="WP_307234284.1">
    <property type="nucleotide sequence ID" value="NZ_JAUSVF010000002.1"/>
</dbReference>
<keyword evidence="3" id="KW-1185">Reference proteome</keyword>
<feature type="compositionally biased region" description="Basic and acidic residues" evidence="1">
    <location>
        <begin position="24"/>
        <end position="38"/>
    </location>
</feature>
<reference evidence="2 3" key="1">
    <citation type="submission" date="2023-07" db="EMBL/GenBank/DDBJ databases">
        <title>Genomic Encyclopedia of Type Strains, Phase IV (KMG-IV): sequencing the most valuable type-strain genomes for metagenomic binning, comparative biology and taxonomic classification.</title>
        <authorList>
            <person name="Goeker M."/>
        </authorList>
    </citation>
    <scope>NUCLEOTIDE SEQUENCE [LARGE SCALE GENOMIC DNA]</scope>
    <source>
        <strain evidence="2 3">DSM 1112</strain>
    </source>
</reference>
<feature type="region of interest" description="Disordered" evidence="1">
    <location>
        <begin position="20"/>
        <end position="69"/>
    </location>
</feature>
<organism evidence="2 3">
    <name type="scientific">Pararhizobium capsulatum DSM 1112</name>
    <dbReference type="NCBI Taxonomy" id="1121113"/>
    <lineage>
        <taxon>Bacteria</taxon>
        <taxon>Pseudomonadati</taxon>
        <taxon>Pseudomonadota</taxon>
        <taxon>Alphaproteobacteria</taxon>
        <taxon>Hyphomicrobiales</taxon>
        <taxon>Rhizobiaceae</taxon>
        <taxon>Rhizobium/Agrobacterium group</taxon>
        <taxon>Pararhizobium</taxon>
    </lineage>
</organism>
<feature type="compositionally biased region" description="Basic and acidic residues" evidence="1">
    <location>
        <begin position="53"/>
        <end position="68"/>
    </location>
</feature>
<accession>A0ABU0BWC4</accession>
<proteinExistence type="predicted"/>
<gene>
    <name evidence="2" type="ORF">QO002_004763</name>
</gene>
<evidence type="ECO:0008006" key="4">
    <source>
        <dbReference type="Google" id="ProtNLM"/>
    </source>
</evidence>
<comment type="caution">
    <text evidence="2">The sequence shown here is derived from an EMBL/GenBank/DDBJ whole genome shotgun (WGS) entry which is preliminary data.</text>
</comment>
<dbReference type="EMBL" id="JAUSVF010000002">
    <property type="protein sequence ID" value="MDQ0322557.1"/>
    <property type="molecule type" value="Genomic_DNA"/>
</dbReference>
<evidence type="ECO:0000313" key="2">
    <source>
        <dbReference type="EMBL" id="MDQ0322557.1"/>
    </source>
</evidence>
<protein>
    <recommendedName>
        <fullName evidence="4">DUF2934 domain-containing protein</fullName>
    </recommendedName>
</protein>
<sequence>MSDIKEDDIQKRAYALWEAAGRPEGSHENHWHQAREELWSSTVPKPQIKVRKASAEKPVKTAAKKSDADEAIVAPAAIKGRGKKASTATTNGTVK</sequence>
<name>A0ABU0BWC4_9HYPH</name>